<name>A0A6J7GBK1_9ZZZZ</name>
<dbReference type="PROSITE" id="PS51257">
    <property type="entry name" value="PROKAR_LIPOPROTEIN"/>
    <property type="match status" value="1"/>
</dbReference>
<evidence type="ECO:0000313" key="1">
    <source>
        <dbReference type="EMBL" id="CAB4905547.1"/>
    </source>
</evidence>
<dbReference type="EMBL" id="CAFBMK010000034">
    <property type="protein sequence ID" value="CAB4905547.1"/>
    <property type="molecule type" value="Genomic_DNA"/>
</dbReference>
<organism evidence="1">
    <name type="scientific">freshwater metagenome</name>
    <dbReference type="NCBI Taxonomy" id="449393"/>
    <lineage>
        <taxon>unclassified sequences</taxon>
        <taxon>metagenomes</taxon>
        <taxon>ecological metagenomes</taxon>
    </lineage>
</organism>
<protein>
    <submittedName>
        <fullName evidence="1">Unannotated protein</fullName>
    </submittedName>
</protein>
<reference evidence="1" key="1">
    <citation type="submission" date="2020-05" db="EMBL/GenBank/DDBJ databases">
        <authorList>
            <person name="Chiriac C."/>
            <person name="Salcher M."/>
            <person name="Ghai R."/>
            <person name="Kavagutti S V."/>
        </authorList>
    </citation>
    <scope>NUCLEOTIDE SEQUENCE</scope>
</reference>
<accession>A0A6J7GBK1</accession>
<proteinExistence type="predicted"/>
<dbReference type="AlphaFoldDB" id="A0A6J7GBK1"/>
<gene>
    <name evidence="1" type="ORF">UFOPK3564_00855</name>
</gene>
<sequence>MSPRPAPTLLILAVLSPALAGCVGDDPVTAVQMKALEEATRRAAPLACPDRGHDVGQRLRDSELLTCARDGAGSVN</sequence>